<feature type="signal peptide" evidence="2">
    <location>
        <begin position="1"/>
        <end position="24"/>
    </location>
</feature>
<organism evidence="4 5">
    <name type="scientific">Undibacter mobilis</name>
    <dbReference type="NCBI Taxonomy" id="2292256"/>
    <lineage>
        <taxon>Bacteria</taxon>
        <taxon>Pseudomonadati</taxon>
        <taxon>Pseudomonadota</taxon>
        <taxon>Alphaproteobacteria</taxon>
        <taxon>Hyphomicrobiales</taxon>
        <taxon>Nitrobacteraceae</taxon>
        <taxon>Undibacter</taxon>
    </lineage>
</organism>
<dbReference type="RefSeq" id="WP_115516483.1">
    <property type="nucleotide sequence ID" value="NZ_QRGO01000001.1"/>
</dbReference>
<dbReference type="PANTHER" id="PTHR35272:SF3">
    <property type="entry name" value="THIOL:DISULFIDE INTERCHANGE PROTEIN DSBC"/>
    <property type="match status" value="1"/>
</dbReference>
<dbReference type="SUPFAM" id="SSF52833">
    <property type="entry name" value="Thioredoxin-like"/>
    <property type="match status" value="1"/>
</dbReference>
<dbReference type="InterPro" id="IPR036249">
    <property type="entry name" value="Thioredoxin-like_sf"/>
</dbReference>
<dbReference type="PROSITE" id="PS51352">
    <property type="entry name" value="THIOREDOXIN_2"/>
    <property type="match status" value="1"/>
</dbReference>
<protein>
    <recommendedName>
        <fullName evidence="3">Thioredoxin domain-containing protein</fullName>
    </recommendedName>
</protein>
<dbReference type="InterPro" id="IPR051470">
    <property type="entry name" value="Thiol:disulfide_interchange"/>
</dbReference>
<comment type="caution">
    <text evidence="4">The sequence shown here is derived from an EMBL/GenBank/DDBJ whole genome shotgun (WGS) entry which is preliminary data.</text>
</comment>
<dbReference type="Gene3D" id="3.40.30.10">
    <property type="entry name" value="Glutaredoxin"/>
    <property type="match status" value="1"/>
</dbReference>
<name>A0A371BA22_9BRAD</name>
<evidence type="ECO:0000313" key="4">
    <source>
        <dbReference type="EMBL" id="RDV04459.1"/>
    </source>
</evidence>
<evidence type="ECO:0000256" key="1">
    <source>
        <dbReference type="ARBA" id="ARBA00003565"/>
    </source>
</evidence>
<proteinExistence type="predicted"/>
<keyword evidence="5" id="KW-1185">Reference proteome</keyword>
<evidence type="ECO:0000313" key="5">
    <source>
        <dbReference type="Proteomes" id="UP000263993"/>
    </source>
</evidence>
<evidence type="ECO:0000259" key="3">
    <source>
        <dbReference type="PROSITE" id="PS51352"/>
    </source>
</evidence>
<dbReference type="AlphaFoldDB" id="A0A371BA22"/>
<keyword evidence="2" id="KW-0732">Signal</keyword>
<dbReference type="EMBL" id="QRGO01000001">
    <property type="protein sequence ID" value="RDV04459.1"/>
    <property type="molecule type" value="Genomic_DNA"/>
</dbReference>
<dbReference type="Proteomes" id="UP000263993">
    <property type="component" value="Unassembled WGS sequence"/>
</dbReference>
<reference evidence="5" key="1">
    <citation type="submission" date="2018-08" db="EMBL/GenBank/DDBJ databases">
        <authorList>
            <person name="Kim S.-J."/>
            <person name="Jung G.-Y."/>
        </authorList>
    </citation>
    <scope>NUCLEOTIDE SEQUENCE [LARGE SCALE GENOMIC DNA]</scope>
    <source>
        <strain evidence="5">GY_H</strain>
    </source>
</reference>
<evidence type="ECO:0000256" key="2">
    <source>
        <dbReference type="SAM" id="SignalP"/>
    </source>
</evidence>
<feature type="chain" id="PRO_5016977625" description="Thioredoxin domain-containing protein" evidence="2">
    <location>
        <begin position="25"/>
        <end position="228"/>
    </location>
</feature>
<dbReference type="InterPro" id="IPR012336">
    <property type="entry name" value="Thioredoxin-like_fold"/>
</dbReference>
<dbReference type="PANTHER" id="PTHR35272">
    <property type="entry name" value="THIOL:DISULFIDE INTERCHANGE PROTEIN DSBC-RELATED"/>
    <property type="match status" value="1"/>
</dbReference>
<comment type="function">
    <text evidence="1">May be required for disulfide bond formation in some proteins.</text>
</comment>
<dbReference type="OrthoDB" id="9780147at2"/>
<feature type="domain" description="Thioredoxin" evidence="3">
    <location>
        <begin position="21"/>
        <end position="173"/>
    </location>
</feature>
<accession>A0A371BA22</accession>
<gene>
    <name evidence="4" type="ORF">DXH78_07680</name>
</gene>
<sequence length="228" mass="24282">MILSRLAIAAAVLMTLTAPPPARADDAAQFPIIADDGNVIANHSVSNELIARIEKLKNIVVVGNPAGKVTLYEFYDLNCPYCRRASEDIDELLQANPSLRLVLVPFPVLGIPSILAARVEYAVNRMASPENAYKFHRTVYQGRGTVDDKRAFAAAQSIGLESVELRQIANEDTFGTVMKEHLRVGDALGIQATPGLVLGGVAIIGYPGKKALAEAIGAVGKCGTVMCP</sequence>
<dbReference type="Pfam" id="PF13462">
    <property type="entry name" value="Thioredoxin_4"/>
    <property type="match status" value="1"/>
</dbReference>
<dbReference type="InterPro" id="IPR013766">
    <property type="entry name" value="Thioredoxin_domain"/>
</dbReference>